<dbReference type="PANTHER" id="PTHR36924:SF1">
    <property type="entry name" value="ANTITOXIN HIGA-1"/>
    <property type="match status" value="1"/>
</dbReference>
<name>A0ABP9APP3_9MICO</name>
<evidence type="ECO:0000259" key="2">
    <source>
        <dbReference type="PROSITE" id="PS50943"/>
    </source>
</evidence>
<dbReference type="InterPro" id="IPR013430">
    <property type="entry name" value="Toxin_antidote_HigA"/>
</dbReference>
<dbReference type="NCBIfam" id="TIGR02607">
    <property type="entry name" value="antidote_HigA"/>
    <property type="match status" value="1"/>
</dbReference>
<dbReference type="PANTHER" id="PTHR36924">
    <property type="entry name" value="ANTITOXIN HIGA-1"/>
    <property type="match status" value="1"/>
</dbReference>
<keyword evidence="1" id="KW-0238">DNA-binding</keyword>
<dbReference type="Pfam" id="PF01381">
    <property type="entry name" value="HTH_3"/>
    <property type="match status" value="1"/>
</dbReference>
<comment type="caution">
    <text evidence="3">The sequence shown here is derived from an EMBL/GenBank/DDBJ whole genome shotgun (WGS) entry which is preliminary data.</text>
</comment>
<gene>
    <name evidence="3" type="ORF">GCM10023351_32050</name>
</gene>
<dbReference type="PROSITE" id="PS50943">
    <property type="entry name" value="HTH_CROC1"/>
    <property type="match status" value="1"/>
</dbReference>
<dbReference type="CDD" id="cd00093">
    <property type="entry name" value="HTH_XRE"/>
    <property type="match status" value="1"/>
</dbReference>
<evidence type="ECO:0000313" key="4">
    <source>
        <dbReference type="Proteomes" id="UP001501645"/>
    </source>
</evidence>
<dbReference type="RefSeq" id="WP_345441499.1">
    <property type="nucleotide sequence ID" value="NZ_BAABKO010000006.1"/>
</dbReference>
<accession>A0ABP9APP3</accession>
<dbReference type="InterPro" id="IPR001387">
    <property type="entry name" value="Cro/C1-type_HTH"/>
</dbReference>
<dbReference type="InterPro" id="IPR010982">
    <property type="entry name" value="Lambda_DNA-bd_dom_sf"/>
</dbReference>
<evidence type="ECO:0000256" key="1">
    <source>
        <dbReference type="ARBA" id="ARBA00023125"/>
    </source>
</evidence>
<organism evidence="3 4">
    <name type="scientific">Microbacterium gilvum</name>
    <dbReference type="NCBI Taxonomy" id="1336204"/>
    <lineage>
        <taxon>Bacteria</taxon>
        <taxon>Bacillati</taxon>
        <taxon>Actinomycetota</taxon>
        <taxon>Actinomycetes</taxon>
        <taxon>Micrococcales</taxon>
        <taxon>Microbacteriaceae</taxon>
        <taxon>Microbacterium</taxon>
    </lineage>
</organism>
<dbReference type="SUPFAM" id="SSF47413">
    <property type="entry name" value="lambda repressor-like DNA-binding domains"/>
    <property type="match status" value="1"/>
</dbReference>
<dbReference type="EMBL" id="BAABKO010000006">
    <property type="protein sequence ID" value="GAA4784109.1"/>
    <property type="molecule type" value="Genomic_DNA"/>
</dbReference>
<keyword evidence="4" id="KW-1185">Reference proteome</keyword>
<evidence type="ECO:0000313" key="3">
    <source>
        <dbReference type="EMBL" id="GAA4784109.1"/>
    </source>
</evidence>
<reference evidence="4" key="1">
    <citation type="journal article" date="2019" name="Int. J. Syst. Evol. Microbiol.">
        <title>The Global Catalogue of Microorganisms (GCM) 10K type strain sequencing project: providing services to taxonomists for standard genome sequencing and annotation.</title>
        <authorList>
            <consortium name="The Broad Institute Genomics Platform"/>
            <consortium name="The Broad Institute Genome Sequencing Center for Infectious Disease"/>
            <person name="Wu L."/>
            <person name="Ma J."/>
        </authorList>
    </citation>
    <scope>NUCLEOTIDE SEQUENCE [LARGE SCALE GENOMIC DNA]</scope>
    <source>
        <strain evidence="4">JCM 18537</strain>
    </source>
</reference>
<dbReference type="SMART" id="SM00530">
    <property type="entry name" value="HTH_XRE"/>
    <property type="match status" value="1"/>
</dbReference>
<protein>
    <recommendedName>
        <fullName evidence="2">HTH cro/C1-type domain-containing protein</fullName>
    </recommendedName>
</protein>
<dbReference type="Proteomes" id="UP001501645">
    <property type="component" value="Unassembled WGS sequence"/>
</dbReference>
<dbReference type="Gene3D" id="1.10.260.40">
    <property type="entry name" value="lambda repressor-like DNA-binding domains"/>
    <property type="match status" value="1"/>
</dbReference>
<sequence>MTDTNYAVAPGEYLEEWIEDNGVSQQHVADLMGCSRKQVNEIVNGRAPVTPDTAVRLERVVGISAAAWLRYEAMYRADLARIRDEENLASHVEEIDPNAIAYLRALGATKATKRSPGMLVSDFLAFHRCGTWDAYLHLHESASKGDYALAALKDNGSTIAPTLLSTWLRAAELTVGFERGRGYVFDAEALRAALPALRERAATPDRHLLGDFRSMLAEVGVVFIMVEPPKKLPLLGMTRWIDKRVPVIQQTGRWGMTDGFVIWTLFHEIGHVLNDPRGEMHLEYSTEKKRNSSAERSANAFAMDALFGEKGVEHFRGLTRDRDIVAAAREAGLAPGVVVHQLHRKRYLDYSYGRSLSVDLAGTFPE</sequence>
<feature type="domain" description="HTH cro/C1-type" evidence="2">
    <location>
        <begin position="14"/>
        <end position="68"/>
    </location>
</feature>
<proteinExistence type="predicted"/>